<dbReference type="EMBL" id="QDFT01000004">
    <property type="protein sequence ID" value="PVE78952.1"/>
    <property type="molecule type" value="Genomic_DNA"/>
</dbReference>
<dbReference type="AlphaFoldDB" id="A0A2T7WXC4"/>
<evidence type="ECO:0000313" key="2">
    <source>
        <dbReference type="Proteomes" id="UP000244649"/>
    </source>
</evidence>
<dbReference type="Proteomes" id="UP000244649">
    <property type="component" value="Unassembled WGS sequence"/>
</dbReference>
<protein>
    <submittedName>
        <fullName evidence="1">Uncharacterized protein</fullName>
    </submittedName>
</protein>
<proteinExistence type="predicted"/>
<accession>A0A2T7WXC4</accession>
<gene>
    <name evidence="1" type="ORF">DC432_02765</name>
</gene>
<name>A0A2T7WXC4_MICTE</name>
<sequence length="77" mass="8610">MSARTLAVMTNAPGDSDRLRAVLAKIDADNPLKVPFSYNQGHISPRLDRLEAKLSYMAEYIAYLEQRIESLEAQVVS</sequence>
<reference evidence="1 2" key="1">
    <citation type="submission" date="2018-04" db="EMBL/GenBank/DDBJ databases">
        <authorList>
            <person name="Go L.Y."/>
            <person name="Mitchell J.A."/>
        </authorList>
    </citation>
    <scope>NUCLEOTIDE SEQUENCE [LARGE SCALE GENOMIC DNA]</scope>
    <source>
        <strain evidence="1 2">TPD7010</strain>
    </source>
</reference>
<comment type="caution">
    <text evidence="1">The sequence shown here is derived from an EMBL/GenBank/DDBJ whole genome shotgun (WGS) entry which is preliminary data.</text>
</comment>
<organism evidence="1 2">
    <name type="scientific">Microbacterium testaceum</name>
    <name type="common">Aureobacterium testaceum</name>
    <name type="synonym">Brevibacterium testaceum</name>
    <dbReference type="NCBI Taxonomy" id="2033"/>
    <lineage>
        <taxon>Bacteria</taxon>
        <taxon>Bacillati</taxon>
        <taxon>Actinomycetota</taxon>
        <taxon>Actinomycetes</taxon>
        <taxon>Micrococcales</taxon>
        <taxon>Microbacteriaceae</taxon>
        <taxon>Microbacterium</taxon>
    </lineage>
</organism>
<evidence type="ECO:0000313" key="1">
    <source>
        <dbReference type="EMBL" id="PVE78952.1"/>
    </source>
</evidence>